<dbReference type="InterPro" id="IPR035906">
    <property type="entry name" value="MetI-like_sf"/>
</dbReference>
<gene>
    <name evidence="7" type="ORF">GCM10010470_48500</name>
</gene>
<feature type="domain" description="ABC transmembrane type-1" evidence="6">
    <location>
        <begin position="92"/>
        <end position="283"/>
    </location>
</feature>
<dbReference type="PANTHER" id="PTHR43839">
    <property type="entry name" value="OPPC IN A BINDING PROTEIN-DEPENDENT TRANSPORT SYSTEM"/>
    <property type="match status" value="1"/>
</dbReference>
<dbReference type="InterPro" id="IPR025966">
    <property type="entry name" value="OppC_N"/>
</dbReference>
<protein>
    <submittedName>
        <fullName evidence="7">ABC transporter permease</fullName>
    </submittedName>
</protein>
<dbReference type="Pfam" id="PF12911">
    <property type="entry name" value="OppC_N"/>
    <property type="match status" value="1"/>
</dbReference>
<evidence type="ECO:0000256" key="5">
    <source>
        <dbReference type="RuleBase" id="RU363032"/>
    </source>
</evidence>
<evidence type="ECO:0000313" key="8">
    <source>
        <dbReference type="Proteomes" id="UP001500979"/>
    </source>
</evidence>
<feature type="transmembrane region" description="Helical" evidence="5">
    <location>
        <begin position="261"/>
        <end position="286"/>
    </location>
</feature>
<keyword evidence="2 5" id="KW-0812">Transmembrane</keyword>
<dbReference type="RefSeq" id="WP_344683366.1">
    <property type="nucleotide sequence ID" value="NZ_BAAAUX010000019.1"/>
</dbReference>
<proteinExistence type="inferred from homology"/>
<reference evidence="7 8" key="1">
    <citation type="journal article" date="2019" name="Int. J. Syst. Evol. Microbiol.">
        <title>The Global Catalogue of Microorganisms (GCM) 10K type strain sequencing project: providing services to taxonomists for standard genome sequencing and annotation.</title>
        <authorList>
            <consortium name="The Broad Institute Genomics Platform"/>
            <consortium name="The Broad Institute Genome Sequencing Center for Infectious Disease"/>
            <person name="Wu L."/>
            <person name="Ma J."/>
        </authorList>
    </citation>
    <scope>NUCLEOTIDE SEQUENCE [LARGE SCALE GENOMIC DNA]</scope>
    <source>
        <strain evidence="7 8">JCM 9383</strain>
    </source>
</reference>
<keyword evidence="5" id="KW-0813">Transport</keyword>
<feature type="transmembrane region" description="Helical" evidence="5">
    <location>
        <begin position="90"/>
        <end position="115"/>
    </location>
</feature>
<organism evidence="7 8">
    <name type="scientific">Saccharopolyspora taberi</name>
    <dbReference type="NCBI Taxonomy" id="60895"/>
    <lineage>
        <taxon>Bacteria</taxon>
        <taxon>Bacillati</taxon>
        <taxon>Actinomycetota</taxon>
        <taxon>Actinomycetes</taxon>
        <taxon>Pseudonocardiales</taxon>
        <taxon>Pseudonocardiaceae</taxon>
        <taxon>Saccharopolyspora</taxon>
    </lineage>
</organism>
<dbReference type="CDD" id="cd06261">
    <property type="entry name" value="TM_PBP2"/>
    <property type="match status" value="1"/>
</dbReference>
<feature type="transmembrane region" description="Helical" evidence="5">
    <location>
        <begin position="127"/>
        <end position="148"/>
    </location>
</feature>
<dbReference type="PANTHER" id="PTHR43839:SF1">
    <property type="entry name" value="OPPC IN A BINDING PROTEIN-DEPENDENT TRANSPORT SYSTEM"/>
    <property type="match status" value="1"/>
</dbReference>
<keyword evidence="3 5" id="KW-1133">Transmembrane helix</keyword>
<keyword evidence="8" id="KW-1185">Reference proteome</keyword>
<evidence type="ECO:0000256" key="2">
    <source>
        <dbReference type="ARBA" id="ARBA00022692"/>
    </source>
</evidence>
<dbReference type="SUPFAM" id="SSF161098">
    <property type="entry name" value="MetI-like"/>
    <property type="match status" value="1"/>
</dbReference>
<comment type="caution">
    <text evidence="7">The sequence shown here is derived from an EMBL/GenBank/DDBJ whole genome shotgun (WGS) entry which is preliminary data.</text>
</comment>
<dbReference type="PROSITE" id="PS50928">
    <property type="entry name" value="ABC_TM1"/>
    <property type="match status" value="1"/>
</dbReference>
<dbReference type="Proteomes" id="UP001500979">
    <property type="component" value="Unassembled WGS sequence"/>
</dbReference>
<evidence type="ECO:0000256" key="1">
    <source>
        <dbReference type="ARBA" id="ARBA00004141"/>
    </source>
</evidence>
<evidence type="ECO:0000259" key="6">
    <source>
        <dbReference type="PROSITE" id="PS50928"/>
    </source>
</evidence>
<accession>A0ABN3VIG2</accession>
<comment type="subcellular location">
    <subcellularLocation>
        <location evidence="5">Cell membrane</location>
        <topology evidence="5">Multi-pass membrane protein</topology>
    </subcellularLocation>
    <subcellularLocation>
        <location evidence="1">Membrane</location>
        <topology evidence="1">Multi-pass membrane protein</topology>
    </subcellularLocation>
</comment>
<evidence type="ECO:0000256" key="3">
    <source>
        <dbReference type="ARBA" id="ARBA00022989"/>
    </source>
</evidence>
<dbReference type="InterPro" id="IPR000515">
    <property type="entry name" value="MetI-like"/>
</dbReference>
<evidence type="ECO:0000313" key="7">
    <source>
        <dbReference type="EMBL" id="GAA2807506.1"/>
    </source>
</evidence>
<keyword evidence="4 5" id="KW-0472">Membrane</keyword>
<comment type="similarity">
    <text evidence="5">Belongs to the binding-protein-dependent transport system permease family.</text>
</comment>
<evidence type="ECO:0000256" key="4">
    <source>
        <dbReference type="ARBA" id="ARBA00023136"/>
    </source>
</evidence>
<sequence length="298" mass="31468">MTATAKQIARQRRRARADEMWQAFRRDRAGLTGLVLLVLIAALALLAPLLTDASGLDVTRATGEALQPPGSEFWLGTDESGRSVLLLTWWGARVSLVVGLSAALLSMVIGTLFGVTAAHFGGWTSTVLMRVTDFFLVLPSLVLAIALSTVLARGLPTIVLAIGVTAWPATARLVRAQTLTIEARPYIERARALGGGPGHVIGRHVLPAVLPLVFANTTLQVASAIIAESTLSFLGLGDPSRVSWGSMLKSAMDTGAVTAGAWWYLLPPGLGIVAVVLSFTLCGRALESVFNPRLRGQA</sequence>
<dbReference type="Gene3D" id="1.10.3720.10">
    <property type="entry name" value="MetI-like"/>
    <property type="match status" value="1"/>
</dbReference>
<dbReference type="EMBL" id="BAAAUX010000019">
    <property type="protein sequence ID" value="GAA2807506.1"/>
    <property type="molecule type" value="Genomic_DNA"/>
</dbReference>
<name>A0ABN3VIG2_9PSEU</name>
<dbReference type="Pfam" id="PF00528">
    <property type="entry name" value="BPD_transp_1"/>
    <property type="match status" value="1"/>
</dbReference>